<organism evidence="2 3">
    <name type="scientific">Hymenobacter defluvii</name>
    <dbReference type="NCBI Taxonomy" id="2054411"/>
    <lineage>
        <taxon>Bacteria</taxon>
        <taxon>Pseudomonadati</taxon>
        <taxon>Bacteroidota</taxon>
        <taxon>Cytophagia</taxon>
        <taxon>Cytophagales</taxon>
        <taxon>Hymenobacteraceae</taxon>
        <taxon>Hymenobacter</taxon>
    </lineage>
</organism>
<sequence length="134" mass="14642">MNATVRRNNAIASYLYLVSLTLYMIPVIYLFLNPVGKIPAPLFVIIALALFLGFLIVVGIKLRAGKMWAKVLVLLNAAGMSIFCLYGLPNLLHSSPFTIMRILSFLALNLGTLWFLFKAYRAASYGAGVAVGQA</sequence>
<accession>A0ABS3TAQ2</accession>
<name>A0ABS3TAQ2_9BACT</name>
<keyword evidence="1" id="KW-0812">Transmembrane</keyword>
<keyword evidence="1" id="KW-0472">Membrane</keyword>
<feature type="transmembrane region" description="Helical" evidence="1">
    <location>
        <begin position="12"/>
        <end position="32"/>
    </location>
</feature>
<evidence type="ECO:0000313" key="3">
    <source>
        <dbReference type="Proteomes" id="UP000670527"/>
    </source>
</evidence>
<proteinExistence type="predicted"/>
<keyword evidence="1" id="KW-1133">Transmembrane helix</keyword>
<evidence type="ECO:0000313" key="2">
    <source>
        <dbReference type="EMBL" id="MBO3270731.1"/>
    </source>
</evidence>
<dbReference type="RefSeq" id="WP_208307249.1">
    <property type="nucleotide sequence ID" value="NZ_JAGETX010000004.1"/>
</dbReference>
<dbReference type="Proteomes" id="UP000670527">
    <property type="component" value="Unassembled WGS sequence"/>
</dbReference>
<feature type="transmembrane region" description="Helical" evidence="1">
    <location>
        <begin position="38"/>
        <end position="60"/>
    </location>
</feature>
<dbReference type="EMBL" id="JAGETX010000004">
    <property type="protein sequence ID" value="MBO3270731.1"/>
    <property type="molecule type" value="Genomic_DNA"/>
</dbReference>
<comment type="caution">
    <text evidence="2">The sequence shown here is derived from an EMBL/GenBank/DDBJ whole genome shotgun (WGS) entry which is preliminary data.</text>
</comment>
<protein>
    <submittedName>
        <fullName evidence="2">Uncharacterized protein</fullName>
    </submittedName>
</protein>
<gene>
    <name evidence="2" type="ORF">J4D97_08730</name>
</gene>
<reference evidence="2 3" key="1">
    <citation type="submission" date="2021-03" db="EMBL/GenBank/DDBJ databases">
        <authorList>
            <person name="Kim M.K."/>
        </authorList>
    </citation>
    <scope>NUCLEOTIDE SEQUENCE [LARGE SCALE GENOMIC DNA]</scope>
    <source>
        <strain evidence="2 3">BT507</strain>
    </source>
</reference>
<evidence type="ECO:0000256" key="1">
    <source>
        <dbReference type="SAM" id="Phobius"/>
    </source>
</evidence>
<keyword evidence="3" id="KW-1185">Reference proteome</keyword>
<feature type="transmembrane region" description="Helical" evidence="1">
    <location>
        <begin position="98"/>
        <end position="117"/>
    </location>
</feature>
<feature type="transmembrane region" description="Helical" evidence="1">
    <location>
        <begin position="72"/>
        <end position="92"/>
    </location>
</feature>